<evidence type="ECO:0000256" key="9">
    <source>
        <dbReference type="ARBA" id="ARBA00023065"/>
    </source>
</evidence>
<keyword evidence="5 12" id="KW-0999">Mitochondrion inner membrane</keyword>
<evidence type="ECO:0000256" key="7">
    <source>
        <dbReference type="ARBA" id="ARBA00022946"/>
    </source>
</evidence>
<evidence type="ECO:0000256" key="3">
    <source>
        <dbReference type="ARBA" id="ARBA00022448"/>
    </source>
</evidence>
<name>A0A433D052_9FUNG</name>
<comment type="caution">
    <text evidence="13">The sequence shown here is derived from an EMBL/GenBank/DDBJ whole genome shotgun (WGS) entry which is preliminary data.</text>
</comment>
<keyword evidence="7" id="KW-0809">Transit peptide</keyword>
<protein>
    <recommendedName>
        <fullName evidence="12">Magnesium transporter</fullName>
    </recommendedName>
</protein>
<evidence type="ECO:0000256" key="5">
    <source>
        <dbReference type="ARBA" id="ARBA00022792"/>
    </source>
</evidence>
<gene>
    <name evidence="13" type="ORF">BC936DRAFT_149779</name>
</gene>
<dbReference type="EMBL" id="RBNI01009342">
    <property type="protein sequence ID" value="RUP44215.1"/>
    <property type="molecule type" value="Genomic_DNA"/>
</dbReference>
<dbReference type="AlphaFoldDB" id="A0A433D052"/>
<dbReference type="GO" id="GO:0005743">
    <property type="term" value="C:mitochondrial inner membrane"/>
    <property type="evidence" value="ECO:0007669"/>
    <property type="project" value="UniProtKB-SubCell"/>
</dbReference>
<dbReference type="PANTHER" id="PTHR13890:SF0">
    <property type="entry name" value="MAGNESIUM TRANSPORTER MRS2 HOMOLOG, MITOCHONDRIAL"/>
    <property type="match status" value="1"/>
</dbReference>
<keyword evidence="4 12" id="KW-0812">Transmembrane</keyword>
<dbReference type="PANTHER" id="PTHR13890">
    <property type="entry name" value="RNA SPLICING PROTEIN MRS2, MITOCHONDRIAL"/>
    <property type="match status" value="1"/>
</dbReference>
<evidence type="ECO:0000256" key="6">
    <source>
        <dbReference type="ARBA" id="ARBA00022842"/>
    </source>
</evidence>
<feature type="transmembrane region" description="Helical" evidence="12">
    <location>
        <begin position="381"/>
        <end position="399"/>
    </location>
</feature>
<comment type="subcellular location">
    <subcellularLocation>
        <location evidence="1 12">Mitochondrion inner membrane</location>
        <topology evidence="1 12">Multi-pass membrane protein</topology>
    </subcellularLocation>
</comment>
<feature type="transmembrane region" description="Helical" evidence="12">
    <location>
        <begin position="411"/>
        <end position="432"/>
    </location>
</feature>
<evidence type="ECO:0000256" key="8">
    <source>
        <dbReference type="ARBA" id="ARBA00022989"/>
    </source>
</evidence>
<proteinExistence type="inferred from homology"/>
<dbReference type="GO" id="GO:0015095">
    <property type="term" value="F:magnesium ion transmembrane transporter activity"/>
    <property type="evidence" value="ECO:0007669"/>
    <property type="project" value="TreeGrafter"/>
</dbReference>
<dbReference type="CDD" id="cd12823">
    <property type="entry name" value="Mrs2_Mfm1p-like"/>
    <property type="match status" value="1"/>
</dbReference>
<dbReference type="GO" id="GO:0045016">
    <property type="term" value="P:mitochondrial magnesium ion transmembrane transport"/>
    <property type="evidence" value="ECO:0007669"/>
    <property type="project" value="TreeGrafter"/>
</dbReference>
<sequence>MATHSTPRHFTALLKTTPTNLTRRLHTNTRPHSLPDLACHPFFTPNHHPPSGCLGQVRTFSRSASPLPHNHTNFFASGAKTAWISRPIGAGSARGLATDTPAAAASSTGVKQSGKMGQKNEMKLRCTEFDHSGSVKTTAGEFLKSELCAHHGLQPRDLRKIDTHLLNQMPAILVRSEAILVNLAHIRALIKADLVVLFDSYGSTDSYNQSIFVYDLQERLRLSGAKAGGLPFEFRALEAIFISVISSLQSEMEVLDSLVTRLLAELEERIEPQQLKELLQYTKKLSKFEKDVLSIRGAITEVLEQDEDLAAMYLTAKKSGAPRDSSDHEEIELLLETYLKQVEEIANTATTLLANMRSTEEISNIILDANRNALLLFELKLAMGMLGVSGGALIASLFGMNLRSYMEENPYAFGIVSGGAIAVVGITFWVSLRKMRRLVRMMVC</sequence>
<dbReference type="Proteomes" id="UP000268093">
    <property type="component" value="Unassembled WGS sequence"/>
</dbReference>
<keyword evidence="14" id="KW-1185">Reference proteome</keyword>
<evidence type="ECO:0000256" key="1">
    <source>
        <dbReference type="ARBA" id="ARBA00004448"/>
    </source>
</evidence>
<evidence type="ECO:0000256" key="4">
    <source>
        <dbReference type="ARBA" id="ARBA00022692"/>
    </source>
</evidence>
<dbReference type="InterPro" id="IPR039204">
    <property type="entry name" value="MRS2-like"/>
</dbReference>
<dbReference type="Pfam" id="PF22099">
    <property type="entry name" value="MRS2-like"/>
    <property type="match status" value="1"/>
</dbReference>
<keyword evidence="6 12" id="KW-0460">Magnesium</keyword>
<reference evidence="13 14" key="1">
    <citation type="journal article" date="2018" name="New Phytol.">
        <title>Phylogenomics of Endogonaceae and evolution of mycorrhizas within Mucoromycota.</title>
        <authorList>
            <person name="Chang Y."/>
            <person name="Desiro A."/>
            <person name="Na H."/>
            <person name="Sandor L."/>
            <person name="Lipzen A."/>
            <person name="Clum A."/>
            <person name="Barry K."/>
            <person name="Grigoriev I.V."/>
            <person name="Martin F.M."/>
            <person name="Stajich J.E."/>
            <person name="Smith M.E."/>
            <person name="Bonito G."/>
            <person name="Spatafora J.W."/>
        </authorList>
    </citation>
    <scope>NUCLEOTIDE SEQUENCE [LARGE SCALE GENOMIC DNA]</scope>
    <source>
        <strain evidence="13 14">GMNB39</strain>
    </source>
</reference>
<dbReference type="Gene3D" id="2.40.128.330">
    <property type="match status" value="1"/>
</dbReference>
<evidence type="ECO:0000256" key="2">
    <source>
        <dbReference type="ARBA" id="ARBA00009765"/>
    </source>
</evidence>
<evidence type="ECO:0000256" key="11">
    <source>
        <dbReference type="ARBA" id="ARBA00023136"/>
    </source>
</evidence>
<keyword evidence="8 12" id="KW-1133">Transmembrane helix</keyword>
<keyword evidence="9 12" id="KW-0406">Ion transport</keyword>
<comment type="similarity">
    <text evidence="2 12">Belongs to the CorA metal ion transporter (MIT) (TC 1.A.35) family.</text>
</comment>
<evidence type="ECO:0000313" key="13">
    <source>
        <dbReference type="EMBL" id="RUP44215.1"/>
    </source>
</evidence>
<evidence type="ECO:0000256" key="12">
    <source>
        <dbReference type="RuleBase" id="RU366042"/>
    </source>
</evidence>
<accession>A0A433D052</accession>
<keyword evidence="10" id="KW-0496">Mitochondrion</keyword>
<evidence type="ECO:0000313" key="14">
    <source>
        <dbReference type="Proteomes" id="UP000268093"/>
    </source>
</evidence>
<dbReference type="Gene3D" id="1.20.58.340">
    <property type="entry name" value="Magnesium transport protein CorA, transmembrane region"/>
    <property type="match status" value="1"/>
</dbReference>
<keyword evidence="3 12" id="KW-0813">Transport</keyword>
<dbReference type="FunFam" id="2.40.128.330:FF:000002">
    <property type="entry name" value="Inner membrane magnesium transporter mrs2"/>
    <property type="match status" value="1"/>
</dbReference>
<evidence type="ECO:0000256" key="10">
    <source>
        <dbReference type="ARBA" id="ARBA00023128"/>
    </source>
</evidence>
<keyword evidence="11 12" id="KW-0472">Membrane</keyword>
<dbReference type="OrthoDB" id="10251508at2759"/>
<organism evidence="13 14">
    <name type="scientific">Jimgerdemannia flammicorona</name>
    <dbReference type="NCBI Taxonomy" id="994334"/>
    <lineage>
        <taxon>Eukaryota</taxon>
        <taxon>Fungi</taxon>
        <taxon>Fungi incertae sedis</taxon>
        <taxon>Mucoromycota</taxon>
        <taxon>Mucoromycotina</taxon>
        <taxon>Endogonomycetes</taxon>
        <taxon>Endogonales</taxon>
        <taxon>Endogonaceae</taxon>
        <taxon>Jimgerdemannia</taxon>
    </lineage>
</organism>